<dbReference type="EMBL" id="FRCX01000009">
    <property type="protein sequence ID" value="SHN38575.1"/>
    <property type="molecule type" value="Genomic_DNA"/>
</dbReference>
<dbReference type="OrthoDB" id="9799091at2"/>
<accession>A0A1M7R199</accession>
<protein>
    <submittedName>
        <fullName evidence="1">Chaperone modulatory protein CbpM</fullName>
    </submittedName>
</protein>
<sequence>MGHVLTAVVVDDAALTLEELAQACAVEPDWVVARVRTGILLDDSADTHGDNAAGWRFTSADLVRARRLCQIERMFDANDDVAALVVDLSEEIRRLRVKLSAAGVK</sequence>
<proteinExistence type="predicted"/>
<gene>
    <name evidence="1" type="ORF">SAMN05192549_109153</name>
</gene>
<evidence type="ECO:0000313" key="2">
    <source>
        <dbReference type="Proteomes" id="UP000184339"/>
    </source>
</evidence>
<dbReference type="STRING" id="551987.SAMN05192549_109153"/>
<evidence type="ECO:0000313" key="1">
    <source>
        <dbReference type="EMBL" id="SHN38575.1"/>
    </source>
</evidence>
<organism evidence="1 2">
    <name type="scientific">Duganella sacchari</name>
    <dbReference type="NCBI Taxonomy" id="551987"/>
    <lineage>
        <taxon>Bacteria</taxon>
        <taxon>Pseudomonadati</taxon>
        <taxon>Pseudomonadota</taxon>
        <taxon>Betaproteobacteria</taxon>
        <taxon>Burkholderiales</taxon>
        <taxon>Oxalobacteraceae</taxon>
        <taxon>Telluria group</taxon>
        <taxon>Duganella</taxon>
    </lineage>
</organism>
<name>A0A1M7R199_9BURK</name>
<keyword evidence="2" id="KW-1185">Reference proteome</keyword>
<reference evidence="2" key="1">
    <citation type="submission" date="2016-11" db="EMBL/GenBank/DDBJ databases">
        <authorList>
            <person name="Varghese N."/>
            <person name="Submissions S."/>
        </authorList>
    </citation>
    <scope>NUCLEOTIDE SEQUENCE [LARGE SCALE GENOMIC DNA]</scope>
    <source>
        <strain evidence="2">Sac-22</strain>
    </source>
</reference>
<dbReference type="Proteomes" id="UP000184339">
    <property type="component" value="Unassembled WGS sequence"/>
</dbReference>
<dbReference type="Gene3D" id="1.10.1660.10">
    <property type="match status" value="1"/>
</dbReference>
<dbReference type="AlphaFoldDB" id="A0A1M7R199"/>